<proteinExistence type="predicted"/>
<feature type="non-terminal residue" evidence="1">
    <location>
        <position position="313"/>
    </location>
</feature>
<reference evidence="1" key="1">
    <citation type="submission" date="2022-07" db="EMBL/GenBank/DDBJ databases">
        <title>Chromosome-level genome of Muraenolepis orangiensis.</title>
        <authorList>
            <person name="Kim J."/>
        </authorList>
    </citation>
    <scope>NUCLEOTIDE SEQUENCE</scope>
    <source>
        <strain evidence="1">KU_S4_2022</strain>
        <tissue evidence="1">Muscle</tissue>
    </source>
</reference>
<organism evidence="1 2">
    <name type="scientific">Muraenolepis orangiensis</name>
    <name type="common">Patagonian moray cod</name>
    <dbReference type="NCBI Taxonomy" id="630683"/>
    <lineage>
        <taxon>Eukaryota</taxon>
        <taxon>Metazoa</taxon>
        <taxon>Chordata</taxon>
        <taxon>Craniata</taxon>
        <taxon>Vertebrata</taxon>
        <taxon>Euteleostomi</taxon>
        <taxon>Actinopterygii</taxon>
        <taxon>Neopterygii</taxon>
        <taxon>Teleostei</taxon>
        <taxon>Neoteleostei</taxon>
        <taxon>Acanthomorphata</taxon>
        <taxon>Zeiogadaria</taxon>
        <taxon>Gadariae</taxon>
        <taxon>Gadiformes</taxon>
        <taxon>Muraenolepidoidei</taxon>
        <taxon>Muraenolepididae</taxon>
        <taxon>Muraenolepis</taxon>
    </lineage>
</organism>
<name>A0A9Q0DCS0_9TELE</name>
<dbReference type="PANTHER" id="PTHR12306">
    <property type="entry name" value="CELL DEATH ACTIVATOR CIDE"/>
    <property type="match status" value="1"/>
</dbReference>
<dbReference type="Proteomes" id="UP001148018">
    <property type="component" value="Unassembled WGS sequence"/>
</dbReference>
<dbReference type="EMBL" id="JANIIK010000119">
    <property type="protein sequence ID" value="KAJ3584630.1"/>
    <property type="molecule type" value="Genomic_DNA"/>
</dbReference>
<comment type="caution">
    <text evidence="1">The sequence shown here is derived from an EMBL/GenBank/DDBJ whole genome shotgun (WGS) entry which is preliminary data.</text>
</comment>
<dbReference type="PANTHER" id="PTHR12306:SF10">
    <property type="entry name" value="LIPID TRANSFERASE CIDEB"/>
    <property type="match status" value="1"/>
</dbReference>
<evidence type="ECO:0000313" key="2">
    <source>
        <dbReference type="Proteomes" id="UP001148018"/>
    </source>
</evidence>
<dbReference type="Gene3D" id="4.10.830.40">
    <property type="match status" value="1"/>
</dbReference>
<protein>
    <submittedName>
        <fullName evidence="1">Uncharacterized protein</fullName>
    </submittedName>
</protein>
<sequence length="313" mass="34593">ATGHLLIASASAIRRIIEGAELWQPQRGPQSSSRRNQGEQQHAKAAILCDMCPADGQRAALKTCLKCIGQRLATFDPLALGTGMSLTEDHRRLYFCNDPTTYCQTIPQTTLMIESAHDEPVHSWTIAVSENCDWTEQVLGRYALCLKGDQMSSVVMGLDNTEQRFPLGEGALRPESVEVSLDPASSTLSFFSRSSERRLIVSLDGAVIMSQMQKPRNGKDIARVTFDLYRTHPKDVFGSLSVKATYQGLYSIAADFQCLGPKKILREALRVASTLLQATGHLLIASASAIRRIIEGAELWQPQRGHEYTTNWN</sequence>
<keyword evidence="2" id="KW-1185">Reference proteome</keyword>
<evidence type="ECO:0000313" key="1">
    <source>
        <dbReference type="EMBL" id="KAJ3584630.1"/>
    </source>
</evidence>
<accession>A0A9Q0DCS0</accession>
<dbReference type="OrthoDB" id="6475906at2759"/>
<dbReference type="AlphaFoldDB" id="A0A9Q0DCS0"/>
<gene>
    <name evidence="1" type="ORF">NHX12_015125</name>
</gene>
<dbReference type="GO" id="GO:0042981">
    <property type="term" value="P:regulation of apoptotic process"/>
    <property type="evidence" value="ECO:0007669"/>
    <property type="project" value="TreeGrafter"/>
</dbReference>